<dbReference type="PANTHER" id="PTHR11695:SF294">
    <property type="entry name" value="RETICULON-4-INTERACTING PROTEIN 1, MITOCHONDRIAL"/>
    <property type="match status" value="1"/>
</dbReference>
<dbReference type="Pfam" id="PF13602">
    <property type="entry name" value="ADH_zinc_N_2"/>
    <property type="match status" value="1"/>
</dbReference>
<evidence type="ECO:0000259" key="1">
    <source>
        <dbReference type="SMART" id="SM00829"/>
    </source>
</evidence>
<dbReference type="GO" id="GO:0005739">
    <property type="term" value="C:mitochondrion"/>
    <property type="evidence" value="ECO:0007669"/>
    <property type="project" value="TreeGrafter"/>
</dbReference>
<dbReference type="PANTHER" id="PTHR11695">
    <property type="entry name" value="ALCOHOL DEHYDROGENASE RELATED"/>
    <property type="match status" value="1"/>
</dbReference>
<feature type="domain" description="Enoyl reductase (ER)" evidence="1">
    <location>
        <begin position="17"/>
        <end position="358"/>
    </location>
</feature>
<proteinExistence type="predicted"/>
<dbReference type="Proteomes" id="UP000283569">
    <property type="component" value="Unassembled WGS sequence"/>
</dbReference>
<dbReference type="Gene3D" id="3.40.50.720">
    <property type="entry name" value="NAD(P)-binding Rossmann-like Domain"/>
    <property type="match status" value="1"/>
</dbReference>
<dbReference type="AlphaFoldDB" id="A0A420T568"/>
<dbReference type="Pfam" id="PF08240">
    <property type="entry name" value="ADH_N"/>
    <property type="match status" value="1"/>
</dbReference>
<protein>
    <recommendedName>
        <fullName evidence="1">Enoyl reductase (ER) domain-containing protein</fullName>
    </recommendedName>
</protein>
<reference evidence="2 3" key="1">
    <citation type="journal article" date="2018" name="Sci. Rep.">
        <title>Characterisation of pathogen-specific regions and novel effector candidates in Fusarium oxysporum f. sp. cepae.</title>
        <authorList>
            <person name="Armitage A.D."/>
            <person name="Taylor A."/>
            <person name="Sobczyk M.K."/>
            <person name="Baxter L."/>
            <person name="Greenfield B.P."/>
            <person name="Bates H.J."/>
            <person name="Wilson F."/>
            <person name="Jackson A.C."/>
            <person name="Ott S."/>
            <person name="Harrison R.J."/>
            <person name="Clarkson J.P."/>
        </authorList>
    </citation>
    <scope>NUCLEOTIDE SEQUENCE [LARGE SCALE GENOMIC DNA]</scope>
    <source>
        <strain evidence="2 3">Fp_A8</strain>
    </source>
</reference>
<dbReference type="InterPro" id="IPR020843">
    <property type="entry name" value="ER"/>
</dbReference>
<dbReference type="SMART" id="SM00829">
    <property type="entry name" value="PKS_ER"/>
    <property type="match status" value="1"/>
</dbReference>
<gene>
    <name evidence="2" type="ORF">BFJ72_g8226</name>
</gene>
<dbReference type="InterPro" id="IPR011032">
    <property type="entry name" value="GroES-like_sf"/>
</dbReference>
<dbReference type="Gene3D" id="3.90.180.10">
    <property type="entry name" value="Medium-chain alcohol dehydrogenases, catalytic domain"/>
    <property type="match status" value="1"/>
</dbReference>
<dbReference type="EMBL" id="MRDB01000028">
    <property type="protein sequence ID" value="RKL36677.1"/>
    <property type="molecule type" value="Genomic_DNA"/>
</dbReference>
<dbReference type="CDD" id="cd05289">
    <property type="entry name" value="MDR_like_2"/>
    <property type="match status" value="1"/>
</dbReference>
<sequence>MATMATDMLSITAPTYTSPGGYELATLPKPILTGDSDVLIKVHAASINPVDVKKAAGVFKMAIKEEFPYKIGYDAAGVVVEVGNGVTRLKVGDEVYTRLPEVGRGAWSEYVKCADEYVSLKPKSLSFADAVSLPLAGVTALQVLGQYKGSLEGKTVFIPAGLSGTGAIACQLAKNVFHAGKVITTVSTTKIPKVSGLLGQGTVDQIIDYTKQKIPDAIPPKSVDFCFDTTGQSMEFLSLMAPSSGMIVSISTTPSASTLQASSVMRRPDNPRIPFAGRLFLDAADAIRRLRAWRWGVTYMYHFLDPNREDLDKLTGYVESVKVKPVVGAKVDMRDIKAVREACDQTYKGKGGLGKTVFEMIKD</sequence>
<organism evidence="2 3">
    <name type="scientific">Gibberella intermedia</name>
    <name type="common">Bulb rot disease fungus</name>
    <name type="synonym">Fusarium proliferatum</name>
    <dbReference type="NCBI Taxonomy" id="948311"/>
    <lineage>
        <taxon>Eukaryota</taxon>
        <taxon>Fungi</taxon>
        <taxon>Dikarya</taxon>
        <taxon>Ascomycota</taxon>
        <taxon>Pezizomycotina</taxon>
        <taxon>Sordariomycetes</taxon>
        <taxon>Hypocreomycetidae</taxon>
        <taxon>Hypocreales</taxon>
        <taxon>Nectriaceae</taxon>
        <taxon>Fusarium</taxon>
        <taxon>Fusarium fujikuroi species complex</taxon>
    </lineage>
</organism>
<dbReference type="SUPFAM" id="SSF51735">
    <property type="entry name" value="NAD(P)-binding Rossmann-fold domains"/>
    <property type="match status" value="1"/>
</dbReference>
<dbReference type="GO" id="GO:0016491">
    <property type="term" value="F:oxidoreductase activity"/>
    <property type="evidence" value="ECO:0007669"/>
    <property type="project" value="InterPro"/>
</dbReference>
<dbReference type="InterPro" id="IPR013154">
    <property type="entry name" value="ADH-like_N"/>
</dbReference>
<comment type="caution">
    <text evidence="2">The sequence shown here is derived from an EMBL/GenBank/DDBJ whole genome shotgun (WGS) entry which is preliminary data.</text>
</comment>
<dbReference type="InterPro" id="IPR050700">
    <property type="entry name" value="YIM1/Zinc_Alcohol_DH_Fams"/>
</dbReference>
<evidence type="ECO:0000313" key="3">
    <source>
        <dbReference type="Proteomes" id="UP000283569"/>
    </source>
</evidence>
<evidence type="ECO:0000313" key="2">
    <source>
        <dbReference type="EMBL" id="RKL36677.1"/>
    </source>
</evidence>
<dbReference type="SUPFAM" id="SSF50129">
    <property type="entry name" value="GroES-like"/>
    <property type="match status" value="1"/>
</dbReference>
<accession>A0A420T568</accession>
<dbReference type="InterPro" id="IPR036291">
    <property type="entry name" value="NAD(P)-bd_dom_sf"/>
</dbReference>
<name>A0A420T568_GIBIN</name>